<evidence type="ECO:0000256" key="1">
    <source>
        <dbReference type="ARBA" id="ARBA00004324"/>
    </source>
</evidence>
<feature type="non-terminal residue" evidence="17">
    <location>
        <position position="788"/>
    </location>
</feature>
<comment type="subunit">
    <text evidence="10">Component of the precatalytic spliceosome (spliceosome B complex). Component of the U4/U6-U5 tri-snRNP complex, a building block of the precatalytic spliceosome (spliceosome B complex). The U4/U6-U5 tri-snRNP complex is composed of the U4, U6 and U5 snRNAs and at least PRPF3, PRPF4, PRPF6, PRPF8, PRPF31, SNRNP200, TXNL4A, SNRNP40, SNRPB, SNRPD1, SNRPD2, SNRPD3, SNRPE, SNRPF, SNRPG, DDX23, CD2BP2, PPIH, SNU13, EFTUD2, SART1 and USP39, plus LSM2, LSM3, LSM4, LSM5, LSM6, LSM7 and LSM8. Interacts directly with PRPF18, PPIH and PRPF3. Part of a heteromeric complex containing PPIH, PRPF3 and PRPF4 that is stable in the absence of RNA. Interacts with ERCC6.</text>
</comment>
<dbReference type="Pfam" id="PF08799">
    <property type="entry name" value="PRP4"/>
    <property type="match status" value="1"/>
</dbReference>
<feature type="repeat" description="WD" evidence="14">
    <location>
        <begin position="621"/>
        <end position="662"/>
    </location>
</feature>
<dbReference type="InterPro" id="IPR014906">
    <property type="entry name" value="PRP4-like"/>
</dbReference>
<dbReference type="SUPFAM" id="SSF50978">
    <property type="entry name" value="WD40 repeat-like"/>
    <property type="match status" value="1"/>
</dbReference>
<comment type="function">
    <text evidence="9">Plays a role in pre-mRNA splicing as component of the U4/U6-U5 tri-snRNP complex that is involved in spliceosome assembly, and as component of the precatalytic spliceosome (spliceosome B complex).</text>
</comment>
<dbReference type="GO" id="GO:0005681">
    <property type="term" value="C:spliceosomal complex"/>
    <property type="evidence" value="ECO:0007669"/>
    <property type="project" value="UniProtKB-KW"/>
</dbReference>
<evidence type="ECO:0000313" key="18">
    <source>
        <dbReference type="Proteomes" id="UP000700334"/>
    </source>
</evidence>
<dbReference type="GO" id="GO:0046540">
    <property type="term" value="C:U4/U6 x U5 tri-snRNP complex"/>
    <property type="evidence" value="ECO:0007669"/>
    <property type="project" value="TreeGrafter"/>
</dbReference>
<dbReference type="FunFam" id="2.130.10.10:FF:000147">
    <property type="entry name" value="U4/U6 small nuclear ribonucleoprotein Prp4"/>
    <property type="match status" value="1"/>
</dbReference>
<keyword evidence="5" id="KW-0677">Repeat</keyword>
<name>A0A8J6AKB0_GALPY</name>
<dbReference type="PRINTS" id="PR00320">
    <property type="entry name" value="GPROTEINBRPT"/>
</dbReference>
<organism evidence="17 18">
    <name type="scientific">Galemys pyrenaicus</name>
    <name type="common">Iberian desman</name>
    <name type="synonym">Pyrenean desman</name>
    <dbReference type="NCBI Taxonomy" id="202257"/>
    <lineage>
        <taxon>Eukaryota</taxon>
        <taxon>Metazoa</taxon>
        <taxon>Chordata</taxon>
        <taxon>Craniata</taxon>
        <taxon>Vertebrata</taxon>
        <taxon>Euteleostomi</taxon>
        <taxon>Mammalia</taxon>
        <taxon>Eutheria</taxon>
        <taxon>Laurasiatheria</taxon>
        <taxon>Eulipotyphla</taxon>
        <taxon>Talpidae</taxon>
        <taxon>Galemys</taxon>
    </lineage>
</organism>
<dbReference type="OrthoDB" id="540662at2759"/>
<reference evidence="17" key="1">
    <citation type="journal article" date="2021" name="Evol. Appl.">
        <title>The genome of the Pyrenean desman and the effects of bottlenecks and inbreeding on the genomic landscape of an endangered species.</title>
        <authorList>
            <person name="Escoda L."/>
            <person name="Castresana J."/>
        </authorList>
    </citation>
    <scope>NUCLEOTIDE SEQUENCE</scope>
    <source>
        <strain evidence="17">IBE-C5619</strain>
    </source>
</reference>
<dbReference type="CDD" id="cd00200">
    <property type="entry name" value="WD40"/>
    <property type="match status" value="1"/>
</dbReference>
<evidence type="ECO:0000256" key="11">
    <source>
        <dbReference type="ARBA" id="ARBA00068561"/>
    </source>
</evidence>
<feature type="repeat" description="WD" evidence="14">
    <location>
        <begin position="754"/>
        <end position="788"/>
    </location>
</feature>
<evidence type="ECO:0000256" key="5">
    <source>
        <dbReference type="ARBA" id="ARBA00022737"/>
    </source>
</evidence>
<keyword evidence="17" id="KW-0687">Ribonucleoprotein</keyword>
<feature type="compositionally biased region" description="Low complexity" evidence="15">
    <location>
        <begin position="93"/>
        <end position="104"/>
    </location>
</feature>
<dbReference type="FunFam" id="2.130.10.10:FF:000113">
    <property type="entry name" value="U4/U6 small nuclear ribonucleoprotein Prp4 isoform X1"/>
    <property type="match status" value="1"/>
</dbReference>
<dbReference type="PANTHER" id="PTHR19846">
    <property type="entry name" value="WD40 REPEAT PROTEIN"/>
    <property type="match status" value="1"/>
</dbReference>
<comment type="subcellular location">
    <subcellularLocation>
        <location evidence="1">Nucleus speckle</location>
    </subcellularLocation>
</comment>
<evidence type="ECO:0000256" key="10">
    <source>
        <dbReference type="ARBA" id="ARBA00064430"/>
    </source>
</evidence>
<dbReference type="PROSITE" id="PS00678">
    <property type="entry name" value="WD_REPEATS_1"/>
    <property type="match status" value="2"/>
</dbReference>
<evidence type="ECO:0000256" key="4">
    <source>
        <dbReference type="ARBA" id="ARBA00022728"/>
    </source>
</evidence>
<evidence type="ECO:0000313" key="17">
    <source>
        <dbReference type="EMBL" id="KAG8518845.1"/>
    </source>
</evidence>
<evidence type="ECO:0000256" key="9">
    <source>
        <dbReference type="ARBA" id="ARBA00035603"/>
    </source>
</evidence>
<protein>
    <recommendedName>
        <fullName evidence="11">U4/U6 small nuclear ribonucleoprotein Prp4</fullName>
    </recommendedName>
    <alternativeName>
        <fullName evidence="12">U4/U6 snRNP 60 kDa protein</fullName>
    </alternativeName>
    <alternativeName>
        <fullName evidence="13">WD splicing factor Prp4</fullName>
    </alternativeName>
</protein>
<feature type="region of interest" description="Disordered" evidence="15">
    <location>
        <begin position="1"/>
        <end position="125"/>
    </location>
</feature>
<evidence type="ECO:0000256" key="8">
    <source>
        <dbReference type="ARBA" id="ARBA00023242"/>
    </source>
</evidence>
<feature type="repeat" description="WD" evidence="14">
    <location>
        <begin position="529"/>
        <end position="578"/>
    </location>
</feature>
<dbReference type="GO" id="GO:0030621">
    <property type="term" value="F:U4 snRNA binding"/>
    <property type="evidence" value="ECO:0007669"/>
    <property type="project" value="TreeGrafter"/>
</dbReference>
<dbReference type="GO" id="GO:0016607">
    <property type="term" value="C:nuclear speck"/>
    <property type="evidence" value="ECO:0007669"/>
    <property type="project" value="UniProtKB-SubCell"/>
</dbReference>
<feature type="compositionally biased region" description="Polar residues" evidence="15">
    <location>
        <begin position="1"/>
        <end position="10"/>
    </location>
</feature>
<dbReference type="InterPro" id="IPR036285">
    <property type="entry name" value="PRP4-like_sf"/>
</dbReference>
<keyword evidence="6" id="KW-0007">Acetylation</keyword>
<dbReference type="EMBL" id="JAGFMF010011623">
    <property type="protein sequence ID" value="KAG8518845.1"/>
    <property type="molecule type" value="Genomic_DNA"/>
</dbReference>
<evidence type="ECO:0000256" key="14">
    <source>
        <dbReference type="PROSITE-ProRule" id="PRU00221"/>
    </source>
</evidence>
<evidence type="ECO:0000256" key="13">
    <source>
        <dbReference type="ARBA" id="ARBA00082253"/>
    </source>
</evidence>
<dbReference type="InterPro" id="IPR015943">
    <property type="entry name" value="WD40/YVTN_repeat-like_dom_sf"/>
</dbReference>
<dbReference type="PROSITE" id="PS50082">
    <property type="entry name" value="WD_REPEATS_2"/>
    <property type="match status" value="6"/>
</dbReference>
<dbReference type="FunFam" id="4.10.280.110:FF:000002">
    <property type="entry name" value="U4/U6 small nuclear ribonucleoprotein Prp4"/>
    <property type="match status" value="1"/>
</dbReference>
<keyword evidence="3" id="KW-0507">mRNA processing</keyword>
<dbReference type="SMART" id="SM00320">
    <property type="entry name" value="WD40"/>
    <property type="match status" value="7"/>
</dbReference>
<feature type="repeat" description="WD" evidence="14">
    <location>
        <begin position="579"/>
        <end position="620"/>
    </location>
</feature>
<dbReference type="SMART" id="SM00500">
    <property type="entry name" value="SFM"/>
    <property type="match status" value="1"/>
</dbReference>
<dbReference type="InterPro" id="IPR020472">
    <property type="entry name" value="WD40_PAC1"/>
</dbReference>
<dbReference type="Pfam" id="PF00400">
    <property type="entry name" value="WD40"/>
    <property type="match status" value="7"/>
</dbReference>
<dbReference type="InterPro" id="IPR001680">
    <property type="entry name" value="WD40_rpt"/>
</dbReference>
<dbReference type="InterPro" id="IPR019775">
    <property type="entry name" value="WD40_repeat_CS"/>
</dbReference>
<proteinExistence type="predicted"/>
<keyword evidence="4" id="KW-0747">Spliceosome</keyword>
<gene>
    <name evidence="17" type="ORF">J0S82_012471</name>
</gene>
<evidence type="ECO:0000256" key="7">
    <source>
        <dbReference type="ARBA" id="ARBA00023187"/>
    </source>
</evidence>
<dbReference type="PANTHER" id="PTHR19846:SF5">
    <property type="entry name" value="U4_U6 SMALL NUCLEAR RIBONUCLEOPROTEIN PRP4"/>
    <property type="match status" value="1"/>
</dbReference>
<comment type="caution">
    <text evidence="17">The sequence shown here is derived from an EMBL/GenBank/DDBJ whole genome shotgun (WGS) entry which is preliminary data.</text>
</comment>
<sequence>GSLSSISSQPKPRDLMPAQRALPGEPVRTEQGEQHSFRTSRAALSRRGRGFPRNTTLHPTTWHVKLSGQGATAGPEPSIRSRVQPGAARLHAPTSSRSGSTPSRNLGAHPESLAPRAGLQFPDGSETHSLRNFALHSELHSEALESTPCAQPLSYYDSHHAHDVQDAASALAHFRSVTHFRFAGRAVDGLRRLSLGLGGAGARHGFLTSLLHGTDRSPRWRGTRGTRGGWASLREGAVRNLGKAMEDCGGRRDSVLSSPSSVFLIPECFPATKTKAPDDLVAPLVKKPHIYYGSLEEKERERLAKGESGILGKEGLKAGIEAGNINITSGEVFEIEEHISERQAEVLAEFERRKRARQINVSTDDSEVKACLRALGEPITLFGEGPAERRERLRNILSVVGTDALKKTKKDDERSKKSKEEYQQTWYHEGPNSLKVARLWIANYSLPRAMKRLEEARLHKEIPETTRTSQVQELHKSLRSLNNFCSQIGDDRPISYCHFSPNSKMLATACWSGLCKLWSVPDCNLLHTLRGHNTNVGAIVFHPKSTVSLDQKDVNLASCAADGSVKLWSLDSDEPVADIEGHTVRVARVMWHPSGRFLGTTCYDRSWRLWDLEAQEEILHQEGHSMGVYDIAFHQDGSLAGTGGLDAFGRVWDLRTGRCIMFLEGHLKEIYGIHFSPNGVCLIHSYHIATGSGDNTCKVWDLRQRRCVYTIPAHQNLVTGVKFEPIQGNFLLTGAYDNTAKIWTHPGWSPLKTLAGHEGKVMGLDISSDGQLIATCSYDRTFKLWVAE</sequence>
<feature type="repeat" description="WD" evidence="14">
    <location>
        <begin position="663"/>
        <end position="710"/>
    </location>
</feature>
<dbReference type="Proteomes" id="UP000700334">
    <property type="component" value="Unassembled WGS sequence"/>
</dbReference>
<evidence type="ECO:0000256" key="3">
    <source>
        <dbReference type="ARBA" id="ARBA00022664"/>
    </source>
</evidence>
<dbReference type="AlphaFoldDB" id="A0A8J6AKB0"/>
<accession>A0A8J6AKB0</accession>
<feature type="compositionally biased region" description="Basic and acidic residues" evidence="15">
    <location>
        <begin position="27"/>
        <end position="36"/>
    </location>
</feature>
<feature type="repeat" description="WD" evidence="14">
    <location>
        <begin position="711"/>
        <end position="743"/>
    </location>
</feature>
<keyword evidence="2 14" id="KW-0853">WD repeat</keyword>
<dbReference type="SUPFAM" id="SSF158230">
    <property type="entry name" value="PRP4-like"/>
    <property type="match status" value="1"/>
</dbReference>
<evidence type="ECO:0000256" key="12">
    <source>
        <dbReference type="ARBA" id="ARBA00077121"/>
    </source>
</evidence>
<dbReference type="GO" id="GO:0017070">
    <property type="term" value="F:U6 snRNA binding"/>
    <property type="evidence" value="ECO:0007669"/>
    <property type="project" value="TreeGrafter"/>
</dbReference>
<feature type="domain" description="Pre-mRNA processing factor 4 (PRP4)-like" evidence="16">
    <location>
        <begin position="363"/>
        <end position="415"/>
    </location>
</feature>
<evidence type="ECO:0000256" key="2">
    <source>
        <dbReference type="ARBA" id="ARBA00022574"/>
    </source>
</evidence>
<evidence type="ECO:0000256" key="6">
    <source>
        <dbReference type="ARBA" id="ARBA00022990"/>
    </source>
</evidence>
<keyword evidence="7" id="KW-0508">mRNA splicing</keyword>
<dbReference type="Gene3D" id="4.10.280.110">
    <property type="entry name" value="Pre-mRNA processing factor 4 domain"/>
    <property type="match status" value="1"/>
</dbReference>
<dbReference type="Gene3D" id="2.130.10.10">
    <property type="entry name" value="YVTN repeat-like/Quinoprotein amine dehydrogenase"/>
    <property type="match status" value="2"/>
</dbReference>
<dbReference type="PROSITE" id="PS50294">
    <property type="entry name" value="WD_REPEATS_REGION"/>
    <property type="match status" value="5"/>
</dbReference>
<keyword evidence="8" id="KW-0539">Nucleus</keyword>
<keyword evidence="18" id="KW-1185">Reference proteome</keyword>
<dbReference type="GO" id="GO:0000398">
    <property type="term" value="P:mRNA splicing, via spliceosome"/>
    <property type="evidence" value="ECO:0007669"/>
    <property type="project" value="TreeGrafter"/>
</dbReference>
<evidence type="ECO:0000259" key="16">
    <source>
        <dbReference type="SMART" id="SM00500"/>
    </source>
</evidence>
<evidence type="ECO:0000256" key="15">
    <source>
        <dbReference type="SAM" id="MobiDB-lite"/>
    </source>
</evidence>
<dbReference type="FunFam" id="2.130.10.10:FF:000356">
    <property type="entry name" value="U4/U6 small nuclear ribonucleoprotein Prp4"/>
    <property type="match status" value="1"/>
</dbReference>
<dbReference type="InterPro" id="IPR036322">
    <property type="entry name" value="WD40_repeat_dom_sf"/>
</dbReference>